<dbReference type="SUPFAM" id="SSF51735">
    <property type="entry name" value="NAD(P)-binding Rossmann-fold domains"/>
    <property type="match status" value="1"/>
</dbReference>
<dbReference type="PRINTS" id="PR00082">
    <property type="entry name" value="GLFDHDRGNASE"/>
</dbReference>
<dbReference type="Gene3D" id="3.40.50.720">
    <property type="entry name" value="NAD(P)-binding Rossmann-like Domain"/>
    <property type="match status" value="1"/>
</dbReference>
<keyword evidence="5" id="KW-0547">Nucleotide-binding</keyword>
<dbReference type="InterPro" id="IPR006095">
    <property type="entry name" value="Glu/Leu/Phe/Val/Trp_DH"/>
</dbReference>
<dbReference type="SMART" id="SM00839">
    <property type="entry name" value="ELFV_dehydrog"/>
    <property type="match status" value="1"/>
</dbReference>
<dbReference type="InterPro" id="IPR033524">
    <property type="entry name" value="Glu/Leu/Phe/Val_DH_AS"/>
</dbReference>
<comment type="caution">
    <text evidence="8">The sequence shown here is derived from an EMBL/GenBank/DDBJ whole genome shotgun (WGS) entry which is preliminary data.</text>
</comment>
<feature type="binding site" evidence="5">
    <location>
        <begin position="192"/>
        <end position="197"/>
    </location>
    <ligand>
        <name>NAD(+)</name>
        <dbReference type="ChEBI" id="CHEBI:57540"/>
    </ligand>
</feature>
<dbReference type="GO" id="GO:0050049">
    <property type="term" value="F:L-leucine dehydrogenase activity"/>
    <property type="evidence" value="ECO:0007669"/>
    <property type="project" value="UniProtKB-EC"/>
</dbReference>
<evidence type="ECO:0000256" key="3">
    <source>
        <dbReference type="ARBA" id="ARBA00023027"/>
    </source>
</evidence>
<evidence type="ECO:0000256" key="6">
    <source>
        <dbReference type="RuleBase" id="RU004417"/>
    </source>
</evidence>
<dbReference type="AlphaFoldDB" id="A0A846MUC2"/>
<evidence type="ECO:0000256" key="4">
    <source>
        <dbReference type="PIRSR" id="PIRSR000188-1"/>
    </source>
</evidence>
<dbReference type="PIRSF" id="PIRSF000188">
    <property type="entry name" value="Phe_leu_dh"/>
    <property type="match status" value="1"/>
</dbReference>
<comment type="similarity">
    <text evidence="1 6">Belongs to the Glu/Leu/Phe/Val dehydrogenases family.</text>
</comment>
<dbReference type="PANTHER" id="PTHR42722:SF1">
    <property type="entry name" value="VALINE DEHYDROGENASE"/>
    <property type="match status" value="1"/>
</dbReference>
<dbReference type="InterPro" id="IPR046346">
    <property type="entry name" value="Aminoacid_DH-like_N_sf"/>
</dbReference>
<keyword evidence="9" id="KW-1185">Reference proteome</keyword>
<dbReference type="Gene3D" id="3.40.50.10860">
    <property type="entry name" value="Leucine Dehydrogenase, chain A, domain 1"/>
    <property type="match status" value="1"/>
</dbReference>
<name>A0A846MUC2_9BACT</name>
<dbReference type="SUPFAM" id="SSF53223">
    <property type="entry name" value="Aminoacid dehydrogenase-like, N-terminal domain"/>
    <property type="match status" value="1"/>
</dbReference>
<dbReference type="FunFam" id="3.40.50.10860:FF:000010">
    <property type="entry name" value="Leucine dehydrogenase"/>
    <property type="match status" value="1"/>
</dbReference>
<dbReference type="Proteomes" id="UP000537126">
    <property type="component" value="Unassembled WGS sequence"/>
</dbReference>
<evidence type="ECO:0000313" key="9">
    <source>
        <dbReference type="Proteomes" id="UP000537126"/>
    </source>
</evidence>
<sequence length="368" mass="40368">MDVNTLNPTQLQSSVFSELEHLQHEQVMFCYDKATGLKAIIAIHNTVLGPATGGTRMWMYENEADALRDVLRLSRGMTLKNAISGLNLGGGKAVIIGDPRKHKSEMLFRSFGKFVNNLGGKYITAEDVGISTQDMEYVAMETSYVAGKPESLGGSGDPSPVTAYGVYMGMKASAKKVYGNDSLQGKRVAVQGAGHVGIHLIEHLVKEGAVVFVSDIYEDRLKAAQEKGAQVIENPDSIYDLDMDIYAPCALGATVNDNTLERLKCAIIAGAANNQLEDEVRHAKMCQEKGILYAPDFLINAGGIINVYTEIALPVYNRQRAYEQTERIYDFTLALFEKAEKENITTHEAALRTAMERIHNAAKLKSRI</sequence>
<evidence type="ECO:0000256" key="1">
    <source>
        <dbReference type="ARBA" id="ARBA00006382"/>
    </source>
</evidence>
<reference evidence="8 9" key="1">
    <citation type="submission" date="2020-03" db="EMBL/GenBank/DDBJ databases">
        <title>Genomic Encyclopedia of Type Strains, Phase IV (KMG-IV): sequencing the most valuable type-strain genomes for metagenomic binning, comparative biology and taxonomic classification.</title>
        <authorList>
            <person name="Goeker M."/>
        </authorList>
    </citation>
    <scope>NUCLEOTIDE SEQUENCE [LARGE SCALE GENOMIC DNA]</scope>
    <source>
        <strain evidence="8 9">DSM 5718</strain>
    </source>
</reference>
<dbReference type="InterPro" id="IPR006096">
    <property type="entry name" value="Glu/Leu/Phe/Val/Trp_DH_C"/>
</dbReference>
<protein>
    <submittedName>
        <fullName evidence="8">Leucine dehydrogenase</fullName>
        <ecNumber evidence="8">1.4.1.9</ecNumber>
    </submittedName>
</protein>
<dbReference type="InterPro" id="IPR036291">
    <property type="entry name" value="NAD(P)-bd_dom_sf"/>
</dbReference>
<keyword evidence="3 5" id="KW-0520">NAD</keyword>
<dbReference type="InterPro" id="IPR016211">
    <property type="entry name" value="Glu/Phe/Leu/Val/Trp_DH_bac/arc"/>
</dbReference>
<dbReference type="RefSeq" id="WP_166921129.1">
    <property type="nucleotide sequence ID" value="NZ_JAASRN010000009.1"/>
</dbReference>
<dbReference type="PANTHER" id="PTHR42722">
    <property type="entry name" value="LEUCINE DEHYDROGENASE"/>
    <property type="match status" value="1"/>
</dbReference>
<dbReference type="EC" id="1.4.1.9" evidence="8"/>
<dbReference type="EMBL" id="JAASRN010000009">
    <property type="protein sequence ID" value="NIK74900.1"/>
    <property type="molecule type" value="Genomic_DNA"/>
</dbReference>
<dbReference type="GO" id="GO:0006520">
    <property type="term" value="P:amino acid metabolic process"/>
    <property type="evidence" value="ECO:0007669"/>
    <property type="project" value="InterPro"/>
</dbReference>
<dbReference type="PROSITE" id="PS00074">
    <property type="entry name" value="GLFV_DEHYDROGENASE"/>
    <property type="match status" value="1"/>
</dbReference>
<feature type="domain" description="Glutamate/phenylalanine/leucine/valine/L-tryptophan dehydrogenase C-terminal" evidence="7">
    <location>
        <begin position="156"/>
        <end position="366"/>
    </location>
</feature>
<evidence type="ECO:0000256" key="5">
    <source>
        <dbReference type="PIRSR" id="PIRSR000188-2"/>
    </source>
</evidence>
<dbReference type="Pfam" id="PF00208">
    <property type="entry name" value="ELFV_dehydrog"/>
    <property type="match status" value="1"/>
</dbReference>
<organism evidence="8 9">
    <name type="scientific">Thermonema lapsum</name>
    <dbReference type="NCBI Taxonomy" id="28195"/>
    <lineage>
        <taxon>Bacteria</taxon>
        <taxon>Pseudomonadati</taxon>
        <taxon>Bacteroidota</taxon>
        <taxon>Cytophagia</taxon>
        <taxon>Cytophagales</taxon>
        <taxon>Thermonemataceae</taxon>
        <taxon>Thermonema</taxon>
    </lineage>
</organism>
<evidence type="ECO:0000313" key="8">
    <source>
        <dbReference type="EMBL" id="NIK74900.1"/>
    </source>
</evidence>
<dbReference type="InterPro" id="IPR006097">
    <property type="entry name" value="Glu/Leu/Phe/Val/Trp_DH_dimer"/>
</dbReference>
<gene>
    <name evidence="8" type="ORF">FHS56_002434</name>
</gene>
<keyword evidence="2 6" id="KW-0560">Oxidoreductase</keyword>
<proteinExistence type="inferred from homology"/>
<evidence type="ECO:0000256" key="2">
    <source>
        <dbReference type="ARBA" id="ARBA00023002"/>
    </source>
</evidence>
<dbReference type="Pfam" id="PF02812">
    <property type="entry name" value="ELFV_dehydrog_N"/>
    <property type="match status" value="1"/>
</dbReference>
<dbReference type="CDD" id="cd01075">
    <property type="entry name" value="NAD_bind_Leu_Phe_Val_DH"/>
    <property type="match status" value="1"/>
</dbReference>
<feature type="active site" description="Proton donor/acceptor" evidence="4">
    <location>
        <position position="92"/>
    </location>
</feature>
<dbReference type="GO" id="GO:0000166">
    <property type="term" value="F:nucleotide binding"/>
    <property type="evidence" value="ECO:0007669"/>
    <property type="project" value="UniProtKB-KW"/>
</dbReference>
<evidence type="ECO:0000259" key="7">
    <source>
        <dbReference type="SMART" id="SM00839"/>
    </source>
</evidence>
<accession>A0A846MUC2</accession>